<dbReference type="Gene3D" id="3.40.50.150">
    <property type="entry name" value="Vaccinia Virus protein VP39"/>
    <property type="match status" value="1"/>
</dbReference>
<keyword evidence="2" id="KW-0808">Transferase</keyword>
<protein>
    <submittedName>
        <fullName evidence="2">FkbM family methyltransferase</fullName>
    </submittedName>
</protein>
<organism evidence="2 3">
    <name type="scientific">Romeriopsis navalis LEGE 11480</name>
    <dbReference type="NCBI Taxonomy" id="2777977"/>
    <lineage>
        <taxon>Bacteria</taxon>
        <taxon>Bacillati</taxon>
        <taxon>Cyanobacteriota</taxon>
        <taxon>Cyanophyceae</taxon>
        <taxon>Leptolyngbyales</taxon>
        <taxon>Leptolyngbyaceae</taxon>
        <taxon>Romeriopsis</taxon>
        <taxon>Romeriopsis navalis</taxon>
    </lineage>
</organism>
<gene>
    <name evidence="2" type="ORF">IQ266_03915</name>
</gene>
<dbReference type="InterPro" id="IPR052514">
    <property type="entry name" value="SAM-dependent_MTase"/>
</dbReference>
<keyword evidence="3" id="KW-1185">Reference proteome</keyword>
<evidence type="ECO:0000313" key="2">
    <source>
        <dbReference type="EMBL" id="MBE9028907.1"/>
    </source>
</evidence>
<dbReference type="EMBL" id="JADEXQ010000008">
    <property type="protein sequence ID" value="MBE9028907.1"/>
    <property type="molecule type" value="Genomic_DNA"/>
</dbReference>
<dbReference type="AlphaFoldDB" id="A0A928Z2D0"/>
<accession>A0A928Z2D0</accession>
<evidence type="ECO:0000259" key="1">
    <source>
        <dbReference type="Pfam" id="PF05050"/>
    </source>
</evidence>
<name>A0A928Z2D0_9CYAN</name>
<dbReference type="InterPro" id="IPR029063">
    <property type="entry name" value="SAM-dependent_MTases_sf"/>
</dbReference>
<dbReference type="NCBIfam" id="TIGR01444">
    <property type="entry name" value="fkbM_fam"/>
    <property type="match status" value="1"/>
</dbReference>
<reference evidence="2" key="1">
    <citation type="submission" date="2020-10" db="EMBL/GenBank/DDBJ databases">
        <authorList>
            <person name="Castelo-Branco R."/>
            <person name="Eusebio N."/>
            <person name="Adriana R."/>
            <person name="Vieira A."/>
            <person name="Brugerolle De Fraissinette N."/>
            <person name="Rezende De Castro R."/>
            <person name="Schneider M.P."/>
            <person name="Vasconcelos V."/>
            <person name="Leao P.N."/>
        </authorList>
    </citation>
    <scope>NUCLEOTIDE SEQUENCE</scope>
    <source>
        <strain evidence="2">LEGE 11480</strain>
    </source>
</reference>
<keyword evidence="2" id="KW-0489">Methyltransferase</keyword>
<dbReference type="PANTHER" id="PTHR34203">
    <property type="entry name" value="METHYLTRANSFERASE, FKBM FAMILY PROTEIN"/>
    <property type="match status" value="1"/>
</dbReference>
<dbReference type="Proteomes" id="UP000625316">
    <property type="component" value="Unassembled WGS sequence"/>
</dbReference>
<dbReference type="Pfam" id="PF05050">
    <property type="entry name" value="Methyltransf_21"/>
    <property type="match status" value="1"/>
</dbReference>
<dbReference type="SUPFAM" id="SSF53335">
    <property type="entry name" value="S-adenosyl-L-methionine-dependent methyltransferases"/>
    <property type="match status" value="1"/>
</dbReference>
<sequence>MSSLKSKIADSPLLTGLVSPAVAARRHWAQRKLSPKVEVYDRLCQLLVSDPVIRVAEFDGDFFIDKRSTLFRRLLTYGYYEPTLVERCVQHIDVQKDIIDIGANIGFYSVLFAKKVAAGQRVLAVEPTKNAFERLTKNLELNEVTSQVITYNGVASNAMGEFEINTIPGKEEYSSLGVMEHPSIVQEEYISYKVPSSTLDALVDEHKLNPGFVKIDVEGAEHLVLQGADTLLSKHRPVILSEITNDLLKKNGASAQIIVDLIRSYNYKIVNPMFPGEPLESRPYGDILCLPQ</sequence>
<proteinExistence type="predicted"/>
<dbReference type="RefSeq" id="WP_264323730.1">
    <property type="nucleotide sequence ID" value="NZ_JADEXQ010000008.1"/>
</dbReference>
<comment type="caution">
    <text evidence="2">The sequence shown here is derived from an EMBL/GenBank/DDBJ whole genome shotgun (WGS) entry which is preliminary data.</text>
</comment>
<evidence type="ECO:0000313" key="3">
    <source>
        <dbReference type="Proteomes" id="UP000625316"/>
    </source>
</evidence>
<feature type="domain" description="Methyltransferase FkbM" evidence="1">
    <location>
        <begin position="100"/>
        <end position="269"/>
    </location>
</feature>
<dbReference type="GO" id="GO:0032259">
    <property type="term" value="P:methylation"/>
    <property type="evidence" value="ECO:0007669"/>
    <property type="project" value="UniProtKB-KW"/>
</dbReference>
<dbReference type="GO" id="GO:0008168">
    <property type="term" value="F:methyltransferase activity"/>
    <property type="evidence" value="ECO:0007669"/>
    <property type="project" value="UniProtKB-KW"/>
</dbReference>
<dbReference type="PANTHER" id="PTHR34203:SF15">
    <property type="entry name" value="SLL1173 PROTEIN"/>
    <property type="match status" value="1"/>
</dbReference>
<dbReference type="InterPro" id="IPR006342">
    <property type="entry name" value="FkbM_mtfrase"/>
</dbReference>